<dbReference type="Proteomes" id="UP000067711">
    <property type="component" value="Chromosome 1"/>
</dbReference>
<dbReference type="PANTHER" id="PTHR43214:SF43">
    <property type="entry name" value="TWO-COMPONENT RESPONSE REGULATOR"/>
    <property type="match status" value="1"/>
</dbReference>
<name>A0A1B4G7J4_9BURK</name>
<dbReference type="PROSITE" id="PS50043">
    <property type="entry name" value="HTH_LUXR_2"/>
    <property type="match status" value="1"/>
</dbReference>
<gene>
    <name evidence="6" type="ORF">WS71_22030</name>
</gene>
<dbReference type="Pfam" id="PF00196">
    <property type="entry name" value="GerE"/>
    <property type="match status" value="1"/>
</dbReference>
<evidence type="ECO:0000313" key="6">
    <source>
        <dbReference type="EMBL" id="AOJ11891.1"/>
    </source>
</evidence>
<dbReference type="Gene3D" id="3.40.50.2300">
    <property type="match status" value="1"/>
</dbReference>
<feature type="domain" description="Response regulatory" evidence="5">
    <location>
        <begin position="1"/>
        <end position="116"/>
    </location>
</feature>
<evidence type="ECO:0000313" key="7">
    <source>
        <dbReference type="Proteomes" id="UP000067711"/>
    </source>
</evidence>
<dbReference type="CDD" id="cd17535">
    <property type="entry name" value="REC_NarL-like"/>
    <property type="match status" value="1"/>
</dbReference>
<dbReference type="InterPro" id="IPR001789">
    <property type="entry name" value="Sig_transdc_resp-reg_receiver"/>
</dbReference>
<evidence type="ECO:0000259" key="5">
    <source>
        <dbReference type="PROSITE" id="PS50110"/>
    </source>
</evidence>
<dbReference type="InterPro" id="IPR039420">
    <property type="entry name" value="WalR-like"/>
</dbReference>
<dbReference type="GO" id="GO:0000160">
    <property type="term" value="P:phosphorelay signal transduction system"/>
    <property type="evidence" value="ECO:0007669"/>
    <property type="project" value="InterPro"/>
</dbReference>
<dbReference type="PROSITE" id="PS50110">
    <property type="entry name" value="RESPONSE_REGULATORY"/>
    <property type="match status" value="1"/>
</dbReference>
<dbReference type="PROSITE" id="PS00622">
    <property type="entry name" value="HTH_LUXR_1"/>
    <property type="match status" value="1"/>
</dbReference>
<sequence length="214" mass="23357">MLIAEDQLLLRRGLRRMISELRDYRVDGEASDGLEACRIAIATLPDLVLMDLSMPCKSGFEAIAAIKTRAPWIRIVVLTVHHSDEHVREALAAGADGYVTKDASFEDLVVEMRVVMQGARGESPSACRGPSVAPNPFPGTPKQAQMFDSLTSRERTVMRLVVEGNTNRQIGEHLQLSSKTVEKHRASLMRKLGAANLTALVRAAIDMGVLTLPG</sequence>
<accession>A0A1B4G7J4</accession>
<evidence type="ECO:0000259" key="4">
    <source>
        <dbReference type="PROSITE" id="PS50043"/>
    </source>
</evidence>
<dbReference type="SUPFAM" id="SSF46894">
    <property type="entry name" value="C-terminal effector domain of the bipartite response regulators"/>
    <property type="match status" value="1"/>
</dbReference>
<dbReference type="SUPFAM" id="SSF52172">
    <property type="entry name" value="CheY-like"/>
    <property type="match status" value="1"/>
</dbReference>
<reference evidence="6 7" key="1">
    <citation type="submission" date="2015-12" db="EMBL/GenBank/DDBJ databases">
        <title>Diversity of Burkholderia near neighbor genomes.</title>
        <authorList>
            <person name="Sahl J."/>
            <person name="Wagner D."/>
            <person name="Keim P."/>
        </authorList>
    </citation>
    <scope>NUCLEOTIDE SEQUENCE [LARGE SCALE GENOMIC DNA]</scope>
    <source>
        <strain evidence="6 7">BDU8</strain>
    </source>
</reference>
<evidence type="ECO:0000256" key="1">
    <source>
        <dbReference type="ARBA" id="ARBA00022553"/>
    </source>
</evidence>
<evidence type="ECO:0000256" key="3">
    <source>
        <dbReference type="PROSITE-ProRule" id="PRU00169"/>
    </source>
</evidence>
<dbReference type="GO" id="GO:0006355">
    <property type="term" value="P:regulation of DNA-templated transcription"/>
    <property type="evidence" value="ECO:0007669"/>
    <property type="project" value="InterPro"/>
</dbReference>
<keyword evidence="1 3" id="KW-0597">Phosphoprotein</keyword>
<proteinExistence type="predicted"/>
<dbReference type="InterPro" id="IPR058245">
    <property type="entry name" value="NreC/VraR/RcsB-like_REC"/>
</dbReference>
<dbReference type="InterPro" id="IPR016032">
    <property type="entry name" value="Sig_transdc_resp-reg_C-effctor"/>
</dbReference>
<dbReference type="AlphaFoldDB" id="A0A1B4G7J4"/>
<dbReference type="SMART" id="SM00448">
    <property type="entry name" value="REC"/>
    <property type="match status" value="1"/>
</dbReference>
<feature type="modified residue" description="4-aspartylphosphate" evidence="3">
    <location>
        <position position="51"/>
    </location>
</feature>
<dbReference type="CDD" id="cd06170">
    <property type="entry name" value="LuxR_C_like"/>
    <property type="match status" value="1"/>
</dbReference>
<dbReference type="InterPro" id="IPR011006">
    <property type="entry name" value="CheY-like_superfamily"/>
</dbReference>
<evidence type="ECO:0000256" key="2">
    <source>
        <dbReference type="ARBA" id="ARBA00023125"/>
    </source>
</evidence>
<dbReference type="PRINTS" id="PR00038">
    <property type="entry name" value="HTHLUXR"/>
</dbReference>
<dbReference type="EMBL" id="CP013389">
    <property type="protein sequence ID" value="AOJ11891.1"/>
    <property type="molecule type" value="Genomic_DNA"/>
</dbReference>
<dbReference type="Pfam" id="PF00072">
    <property type="entry name" value="Response_reg"/>
    <property type="match status" value="1"/>
</dbReference>
<feature type="domain" description="HTH luxR-type" evidence="4">
    <location>
        <begin position="143"/>
        <end position="208"/>
    </location>
</feature>
<protein>
    <submittedName>
        <fullName evidence="6">Two-component system response regulator</fullName>
    </submittedName>
</protein>
<dbReference type="SMART" id="SM00421">
    <property type="entry name" value="HTH_LUXR"/>
    <property type="match status" value="1"/>
</dbReference>
<dbReference type="GO" id="GO:0003677">
    <property type="term" value="F:DNA binding"/>
    <property type="evidence" value="ECO:0007669"/>
    <property type="project" value="UniProtKB-KW"/>
</dbReference>
<dbReference type="PANTHER" id="PTHR43214">
    <property type="entry name" value="TWO-COMPONENT RESPONSE REGULATOR"/>
    <property type="match status" value="1"/>
</dbReference>
<keyword evidence="2" id="KW-0238">DNA-binding</keyword>
<dbReference type="InterPro" id="IPR000792">
    <property type="entry name" value="Tscrpt_reg_LuxR_C"/>
</dbReference>
<organism evidence="6 7">
    <name type="scientific">Burkholderia mayonis</name>
    <dbReference type="NCBI Taxonomy" id="1385591"/>
    <lineage>
        <taxon>Bacteria</taxon>
        <taxon>Pseudomonadati</taxon>
        <taxon>Pseudomonadota</taxon>
        <taxon>Betaproteobacteria</taxon>
        <taxon>Burkholderiales</taxon>
        <taxon>Burkholderiaceae</taxon>
        <taxon>Burkholderia</taxon>
        <taxon>pseudomallei group</taxon>
    </lineage>
</organism>